<proteinExistence type="predicted"/>
<sequence>MKMASTSYLGSLPYQLGALRFGNGSERFLFFRREIWQFVLRILRRSIHQISIWTFVNERLQNDYDVGRLARFVVLVLNLV</sequence>
<gene>
    <name evidence="1" type="ORF">RCL2_002709200</name>
</gene>
<name>A0A8H3R2P7_9GLOM</name>
<organism evidence="1 2">
    <name type="scientific">Rhizophagus clarus</name>
    <dbReference type="NCBI Taxonomy" id="94130"/>
    <lineage>
        <taxon>Eukaryota</taxon>
        <taxon>Fungi</taxon>
        <taxon>Fungi incertae sedis</taxon>
        <taxon>Mucoromycota</taxon>
        <taxon>Glomeromycotina</taxon>
        <taxon>Glomeromycetes</taxon>
        <taxon>Glomerales</taxon>
        <taxon>Glomeraceae</taxon>
        <taxon>Rhizophagus</taxon>
    </lineage>
</organism>
<accession>A0A8H3R2P7</accession>
<evidence type="ECO:0000313" key="1">
    <source>
        <dbReference type="EMBL" id="GET00643.1"/>
    </source>
</evidence>
<protein>
    <submittedName>
        <fullName evidence="1">Uncharacterized protein</fullName>
    </submittedName>
</protein>
<reference evidence="1" key="1">
    <citation type="submission" date="2019-10" db="EMBL/GenBank/DDBJ databases">
        <title>Conservation and host-specific expression of non-tandemly repeated heterogenous ribosome RNA gene in arbuscular mycorrhizal fungi.</title>
        <authorList>
            <person name="Maeda T."/>
            <person name="Kobayashi Y."/>
            <person name="Nakagawa T."/>
            <person name="Ezawa T."/>
            <person name="Yamaguchi K."/>
            <person name="Bino T."/>
            <person name="Nishimoto Y."/>
            <person name="Shigenobu S."/>
            <person name="Kawaguchi M."/>
        </authorList>
    </citation>
    <scope>NUCLEOTIDE SEQUENCE</scope>
    <source>
        <strain evidence="1">HR1</strain>
    </source>
</reference>
<dbReference type="Proteomes" id="UP000615446">
    <property type="component" value="Unassembled WGS sequence"/>
</dbReference>
<dbReference type="EMBL" id="BLAL01000286">
    <property type="protein sequence ID" value="GET00643.1"/>
    <property type="molecule type" value="Genomic_DNA"/>
</dbReference>
<evidence type="ECO:0000313" key="2">
    <source>
        <dbReference type="Proteomes" id="UP000615446"/>
    </source>
</evidence>
<dbReference type="AlphaFoldDB" id="A0A8H3R2P7"/>
<comment type="caution">
    <text evidence="1">The sequence shown here is derived from an EMBL/GenBank/DDBJ whole genome shotgun (WGS) entry which is preliminary data.</text>
</comment>